<name>I3TTD4_TISMK</name>
<evidence type="ECO:0000313" key="3">
    <source>
        <dbReference type="Proteomes" id="UP000005258"/>
    </source>
</evidence>
<dbReference type="SUPFAM" id="SSF160719">
    <property type="entry name" value="gpW/gp25-like"/>
    <property type="match status" value="1"/>
</dbReference>
<dbReference type="KEGG" id="tmo:TMO_b0014"/>
<dbReference type="Proteomes" id="UP000005258">
    <property type="component" value="Plasmid pTM2"/>
</dbReference>
<evidence type="ECO:0000259" key="1">
    <source>
        <dbReference type="Pfam" id="PF04965"/>
    </source>
</evidence>
<dbReference type="InterPro" id="IPR007048">
    <property type="entry name" value="IraD/Gp25-like"/>
</dbReference>
<protein>
    <submittedName>
        <fullName evidence="2">Baseplate assembly protein W</fullName>
    </submittedName>
</protein>
<reference evidence="2 3" key="1">
    <citation type="journal article" date="2012" name="J. Am. Chem. Soc.">
        <title>Bacterial biosynthesis and maturation of the didemnin anti-cancer agents.</title>
        <authorList>
            <person name="Xu Y."/>
            <person name="Kersten R.D."/>
            <person name="Nam S.J."/>
            <person name="Lu L."/>
            <person name="Al-Suwailem A.M."/>
            <person name="Zheng H."/>
            <person name="Fenical W."/>
            <person name="Dorrestein P.C."/>
            <person name="Moore B.S."/>
            <person name="Qian P.Y."/>
        </authorList>
    </citation>
    <scope>NUCLEOTIDE SEQUENCE [LARGE SCALE GENOMIC DNA]</scope>
    <source>
        <strain evidence="2 3">KA081020-065</strain>
    </source>
</reference>
<dbReference type="AlphaFoldDB" id="I3TTD4"/>
<feature type="domain" description="IraD/Gp25-like" evidence="1">
    <location>
        <begin position="29"/>
        <end position="114"/>
    </location>
</feature>
<geneLocation type="plasmid" evidence="2 3">
    <name>pTM2</name>
</geneLocation>
<dbReference type="Gene3D" id="3.10.450.40">
    <property type="match status" value="1"/>
</dbReference>
<sequence>MTLTTFATAVADGGIGGSSRATGRPLGGLDHVRQSIRDILTTPKGSRVLVRDYGSDLPALIDRPLGAALAADVAAETADALARWEPRIRIDRVRLVAADAATGRLEIAIDAVYRPDGRPLVLEGLIL</sequence>
<gene>
    <name evidence="2" type="ordered locus">TMO_b0014</name>
</gene>
<keyword evidence="2" id="KW-0614">Plasmid</keyword>
<dbReference type="EMBL" id="CP003238">
    <property type="protein sequence ID" value="AFK56022.1"/>
    <property type="molecule type" value="Genomic_DNA"/>
</dbReference>
<evidence type="ECO:0000313" key="2">
    <source>
        <dbReference type="EMBL" id="AFK56022.1"/>
    </source>
</evidence>
<proteinExistence type="predicted"/>
<dbReference type="RefSeq" id="WP_014752775.1">
    <property type="nucleotide sequence ID" value="NC_017966.1"/>
</dbReference>
<organism evidence="2 3">
    <name type="scientific">Tistrella mobilis (strain KA081020-065)</name>
    <dbReference type="NCBI Taxonomy" id="1110502"/>
    <lineage>
        <taxon>Bacteria</taxon>
        <taxon>Pseudomonadati</taxon>
        <taxon>Pseudomonadota</taxon>
        <taxon>Alphaproteobacteria</taxon>
        <taxon>Geminicoccales</taxon>
        <taxon>Geminicoccaceae</taxon>
        <taxon>Tistrella</taxon>
    </lineage>
</organism>
<dbReference type="HOGENOM" id="CLU_133204_1_2_5"/>
<keyword evidence="3" id="KW-1185">Reference proteome</keyword>
<accession>I3TTD4</accession>
<dbReference type="Pfam" id="PF04965">
    <property type="entry name" value="GPW_gp25"/>
    <property type="match status" value="1"/>
</dbReference>